<accession>A0ABQ8JGB8</accession>
<organism evidence="3 4">
    <name type="scientific">Dermatophagoides pteronyssinus</name>
    <name type="common">European house dust mite</name>
    <dbReference type="NCBI Taxonomy" id="6956"/>
    <lineage>
        <taxon>Eukaryota</taxon>
        <taxon>Metazoa</taxon>
        <taxon>Ecdysozoa</taxon>
        <taxon>Arthropoda</taxon>
        <taxon>Chelicerata</taxon>
        <taxon>Arachnida</taxon>
        <taxon>Acari</taxon>
        <taxon>Acariformes</taxon>
        <taxon>Sarcoptiformes</taxon>
        <taxon>Astigmata</taxon>
        <taxon>Psoroptidia</taxon>
        <taxon>Analgoidea</taxon>
        <taxon>Pyroglyphidae</taxon>
        <taxon>Dermatophagoidinae</taxon>
        <taxon>Dermatophagoides</taxon>
    </lineage>
</organism>
<evidence type="ECO:0000256" key="1">
    <source>
        <dbReference type="SAM" id="Coils"/>
    </source>
</evidence>
<comment type="caution">
    <text evidence="3">The sequence shown here is derived from an EMBL/GenBank/DDBJ whole genome shotgun (WGS) entry which is preliminary data.</text>
</comment>
<evidence type="ECO:0000256" key="2">
    <source>
        <dbReference type="SAM" id="MobiDB-lite"/>
    </source>
</evidence>
<evidence type="ECO:0008006" key="5">
    <source>
        <dbReference type="Google" id="ProtNLM"/>
    </source>
</evidence>
<gene>
    <name evidence="3" type="ORF">DERP_012219</name>
</gene>
<dbReference type="EMBL" id="NJHN03000040">
    <property type="protein sequence ID" value="KAH9421487.1"/>
    <property type="molecule type" value="Genomic_DNA"/>
</dbReference>
<feature type="coiled-coil region" evidence="1">
    <location>
        <begin position="52"/>
        <end position="118"/>
    </location>
</feature>
<feature type="compositionally biased region" description="Basic residues" evidence="2">
    <location>
        <begin position="160"/>
        <end position="169"/>
    </location>
</feature>
<sequence length="193" mass="22916">MDMNQVQNNNDNDDEIDIYEDLNFNHEQPKSSEKDSSTTDQLFDELHVYGKLYRLESELTRLTKENTKLNNDNETLRKQISIKDGQINVLKNNISSLYKTAKLELDRRLIEKQELQNQYDTLVFRRIRNFEHQKQQQSSTALDNNKIPESDSVDSDKKSNQHKRKTLHNHHQDNVVHKNNNHGFKRKRSPSNR</sequence>
<protein>
    <recommendedName>
        <fullName evidence="5">GATA zinc finger domain-containing protein 14-like</fullName>
    </recommendedName>
</protein>
<reference evidence="3 4" key="2">
    <citation type="journal article" date="2022" name="Mol. Biol. Evol.">
        <title>Comparative Genomics Reveals Insights into the Divergent Evolution of Astigmatic Mites and Household Pest Adaptations.</title>
        <authorList>
            <person name="Xiong Q."/>
            <person name="Wan A.T."/>
            <person name="Liu X."/>
            <person name="Fung C.S."/>
            <person name="Xiao X."/>
            <person name="Malainual N."/>
            <person name="Hou J."/>
            <person name="Wang L."/>
            <person name="Wang M."/>
            <person name="Yang K.Y."/>
            <person name="Cui Y."/>
            <person name="Leung E.L."/>
            <person name="Nong W."/>
            <person name="Shin S.K."/>
            <person name="Au S.W."/>
            <person name="Jeong K.Y."/>
            <person name="Chew F.T."/>
            <person name="Hui J.H."/>
            <person name="Leung T.F."/>
            <person name="Tungtrongchitr A."/>
            <person name="Zhong N."/>
            <person name="Liu Z."/>
            <person name="Tsui S.K."/>
        </authorList>
    </citation>
    <scope>NUCLEOTIDE SEQUENCE [LARGE SCALE GENOMIC DNA]</scope>
    <source>
        <strain evidence="3">Derp</strain>
    </source>
</reference>
<feature type="region of interest" description="Disordered" evidence="2">
    <location>
        <begin position="132"/>
        <end position="193"/>
    </location>
</feature>
<dbReference type="Proteomes" id="UP000887458">
    <property type="component" value="Unassembled WGS sequence"/>
</dbReference>
<name>A0ABQ8JGB8_DERPT</name>
<feature type="compositionally biased region" description="Basic residues" evidence="2">
    <location>
        <begin position="179"/>
        <end position="193"/>
    </location>
</feature>
<evidence type="ECO:0000313" key="3">
    <source>
        <dbReference type="EMBL" id="KAH9421487.1"/>
    </source>
</evidence>
<proteinExistence type="predicted"/>
<feature type="compositionally biased region" description="Basic and acidic residues" evidence="2">
    <location>
        <begin position="146"/>
        <end position="159"/>
    </location>
</feature>
<keyword evidence="4" id="KW-1185">Reference proteome</keyword>
<reference evidence="3 4" key="1">
    <citation type="journal article" date="2018" name="J. Allergy Clin. Immunol.">
        <title>High-quality assembly of Dermatophagoides pteronyssinus genome and transcriptome reveals a wide range of novel allergens.</title>
        <authorList>
            <person name="Liu X.Y."/>
            <person name="Yang K.Y."/>
            <person name="Wang M.Q."/>
            <person name="Kwok J.S."/>
            <person name="Zeng X."/>
            <person name="Yang Z."/>
            <person name="Xiao X.J."/>
            <person name="Lau C.P."/>
            <person name="Li Y."/>
            <person name="Huang Z.M."/>
            <person name="Ba J.G."/>
            <person name="Yim A.K."/>
            <person name="Ouyang C.Y."/>
            <person name="Ngai S.M."/>
            <person name="Chan T.F."/>
            <person name="Leung E.L."/>
            <person name="Liu L."/>
            <person name="Liu Z.G."/>
            <person name="Tsui S.K."/>
        </authorList>
    </citation>
    <scope>NUCLEOTIDE SEQUENCE [LARGE SCALE GENOMIC DNA]</scope>
    <source>
        <strain evidence="3">Derp</strain>
    </source>
</reference>
<keyword evidence="1" id="KW-0175">Coiled coil</keyword>
<evidence type="ECO:0000313" key="4">
    <source>
        <dbReference type="Proteomes" id="UP000887458"/>
    </source>
</evidence>